<dbReference type="CDD" id="cd16926">
    <property type="entry name" value="HATPase_MutL-MLH-PMS-like"/>
    <property type="match status" value="1"/>
</dbReference>
<dbReference type="PANTHER" id="PTHR10073:SF12">
    <property type="entry name" value="DNA MISMATCH REPAIR PROTEIN MLH1"/>
    <property type="match status" value="1"/>
</dbReference>
<gene>
    <name evidence="5" type="ORF">C0J27_02765</name>
</gene>
<dbReference type="CDD" id="cd00782">
    <property type="entry name" value="MutL_Trans"/>
    <property type="match status" value="1"/>
</dbReference>
<protein>
    <recommendedName>
        <fullName evidence="4">DNA mismatch repair protein S5 domain-containing protein</fullName>
    </recommendedName>
</protein>
<dbReference type="InterPro" id="IPR014762">
    <property type="entry name" value="DNA_mismatch_repair_CS"/>
</dbReference>
<dbReference type="GO" id="GO:0016887">
    <property type="term" value="F:ATP hydrolysis activity"/>
    <property type="evidence" value="ECO:0007669"/>
    <property type="project" value="InterPro"/>
</dbReference>
<dbReference type="Gene3D" id="3.30.230.10">
    <property type="match status" value="1"/>
</dbReference>
<dbReference type="KEGG" id="cdes:C0J27_02765"/>
<evidence type="ECO:0000256" key="2">
    <source>
        <dbReference type="ARBA" id="ARBA00022763"/>
    </source>
</evidence>
<dbReference type="GO" id="GO:0005524">
    <property type="term" value="F:ATP binding"/>
    <property type="evidence" value="ECO:0007669"/>
    <property type="project" value="InterPro"/>
</dbReference>
<dbReference type="GO" id="GO:0032300">
    <property type="term" value="C:mismatch repair complex"/>
    <property type="evidence" value="ECO:0007669"/>
    <property type="project" value="InterPro"/>
</dbReference>
<dbReference type="SMART" id="SM01340">
    <property type="entry name" value="DNA_mis_repair"/>
    <property type="match status" value="1"/>
</dbReference>
<evidence type="ECO:0000259" key="4">
    <source>
        <dbReference type="SMART" id="SM01340"/>
    </source>
</evidence>
<dbReference type="GO" id="GO:0030983">
    <property type="term" value="F:mismatched DNA binding"/>
    <property type="evidence" value="ECO:0007669"/>
    <property type="project" value="InterPro"/>
</dbReference>
<evidence type="ECO:0000313" key="6">
    <source>
        <dbReference type="Proteomes" id="UP000254834"/>
    </source>
</evidence>
<keyword evidence="3" id="KW-0234">DNA repair</keyword>
<dbReference type="PROSITE" id="PS00058">
    <property type="entry name" value="DNA_MISMATCH_REPAIR_1"/>
    <property type="match status" value="1"/>
</dbReference>
<proteinExistence type="inferred from homology"/>
<dbReference type="NCBIfam" id="TIGR00585">
    <property type="entry name" value="mutl"/>
    <property type="match status" value="1"/>
</dbReference>
<dbReference type="InterPro" id="IPR038973">
    <property type="entry name" value="MutL/Mlh/Pms-like"/>
</dbReference>
<dbReference type="GO" id="GO:0006298">
    <property type="term" value="P:mismatch repair"/>
    <property type="evidence" value="ECO:0007669"/>
    <property type="project" value="InterPro"/>
</dbReference>
<dbReference type="AlphaFoldDB" id="A0A345ZBI9"/>
<dbReference type="EMBL" id="CP025544">
    <property type="protein sequence ID" value="AXK60656.1"/>
    <property type="molecule type" value="Genomic_DNA"/>
</dbReference>
<dbReference type="InterPro" id="IPR014721">
    <property type="entry name" value="Ribsml_uS5_D2-typ_fold_subgr"/>
</dbReference>
<evidence type="ECO:0000256" key="1">
    <source>
        <dbReference type="ARBA" id="ARBA00006082"/>
    </source>
</evidence>
<keyword evidence="2" id="KW-0227">DNA damage</keyword>
<dbReference type="PANTHER" id="PTHR10073">
    <property type="entry name" value="DNA MISMATCH REPAIR PROTEIN MLH, PMS, MUTL"/>
    <property type="match status" value="1"/>
</dbReference>
<dbReference type="Pfam" id="PF13589">
    <property type="entry name" value="HATPase_c_3"/>
    <property type="match status" value="1"/>
</dbReference>
<dbReference type="InterPro" id="IPR002099">
    <property type="entry name" value="MutL/Mlh/PMS"/>
</dbReference>
<name>A0A345ZBI9_9BACT</name>
<dbReference type="InterPro" id="IPR036890">
    <property type="entry name" value="HATPase_C_sf"/>
</dbReference>
<sequence length="316" mass="35286">MQNKVCTMTNLNKIKILPAHEAIKIAAGEVVERPSNIIKELVENSIDAGSTKITITVHQAGTSLIIITDNGCGMSADDAKLSVAQHATSKITTVHDLESITTFGFRGEALASINSVSKLSITTKTESDQTGTYIAWSFGNLIEESLRTHQTGTTIQIADLFENIPARKKFLKKNETEFRAIVTLFQALCLDYQSIHFQLYDEHKLHFNCPAVTKLIDRCAQLFDFNLYNKMIPLTELTNSLCSVSGIVSVPSYYRYDRNQIFIFVNNRWIKNIDITKAIMKGYAGQLPPQKFPAAAIFITLPSDQVDVNIHPKKKK</sequence>
<keyword evidence="6" id="KW-1185">Reference proteome</keyword>
<dbReference type="Pfam" id="PF01119">
    <property type="entry name" value="DNA_mis_repair"/>
    <property type="match status" value="1"/>
</dbReference>
<dbReference type="Proteomes" id="UP000254834">
    <property type="component" value="Chromosome"/>
</dbReference>
<accession>A0A345ZBI9</accession>
<dbReference type="SUPFAM" id="SSF55874">
    <property type="entry name" value="ATPase domain of HSP90 chaperone/DNA topoisomerase II/histidine kinase"/>
    <property type="match status" value="1"/>
</dbReference>
<dbReference type="Gene3D" id="3.30.565.10">
    <property type="entry name" value="Histidine kinase-like ATPase, C-terminal domain"/>
    <property type="match status" value="1"/>
</dbReference>
<feature type="domain" description="DNA mismatch repair protein S5" evidence="4">
    <location>
        <begin position="219"/>
        <end position="316"/>
    </location>
</feature>
<reference evidence="5 6" key="1">
    <citation type="submission" date="2017-12" db="EMBL/GenBank/DDBJ databases">
        <title>Chromulinavorax destructans is a abundant pathogen of dominant heterotrophic picoflagllates.</title>
        <authorList>
            <person name="Deeg C.M."/>
            <person name="Zimmer M."/>
            <person name="Suttle C.A."/>
        </authorList>
    </citation>
    <scope>NUCLEOTIDE SEQUENCE [LARGE SCALE GENOMIC DNA]</scope>
    <source>
        <strain evidence="5 6">SeV1</strain>
    </source>
</reference>
<dbReference type="SUPFAM" id="SSF54211">
    <property type="entry name" value="Ribosomal protein S5 domain 2-like"/>
    <property type="match status" value="1"/>
</dbReference>
<comment type="similarity">
    <text evidence="1">Belongs to the DNA mismatch repair MutL/HexB family.</text>
</comment>
<evidence type="ECO:0000256" key="3">
    <source>
        <dbReference type="ARBA" id="ARBA00023204"/>
    </source>
</evidence>
<dbReference type="InterPro" id="IPR020568">
    <property type="entry name" value="Ribosomal_Su5_D2-typ_SF"/>
</dbReference>
<dbReference type="OrthoDB" id="9763467at2"/>
<dbReference type="FunFam" id="3.30.565.10:FF:000003">
    <property type="entry name" value="DNA mismatch repair endonuclease MutL"/>
    <property type="match status" value="1"/>
</dbReference>
<organism evidence="5 6">
    <name type="scientific">Candidatus Chromulinivorax destructor</name>
    <dbReference type="NCBI Taxonomy" id="2066483"/>
    <lineage>
        <taxon>Bacteria</taxon>
        <taxon>Candidatus Babelota</taxon>
        <taxon>Candidatus Babeliae</taxon>
        <taxon>Candidatus Babeliales</taxon>
        <taxon>Candidatus Chromulinivoraceae</taxon>
        <taxon>Candidatus Chromulinivorax</taxon>
    </lineage>
</organism>
<evidence type="ECO:0000313" key="5">
    <source>
        <dbReference type="EMBL" id="AXK60656.1"/>
    </source>
</evidence>
<dbReference type="GO" id="GO:0140664">
    <property type="term" value="F:ATP-dependent DNA damage sensor activity"/>
    <property type="evidence" value="ECO:0007669"/>
    <property type="project" value="InterPro"/>
</dbReference>
<dbReference type="InterPro" id="IPR013507">
    <property type="entry name" value="DNA_mismatch_S5_2-like"/>
</dbReference>